<protein>
    <submittedName>
        <fullName evidence="2">Uncharacterized protein</fullName>
    </submittedName>
</protein>
<comment type="caution">
    <text evidence="2">The sequence shown here is derived from an EMBL/GenBank/DDBJ whole genome shotgun (WGS) entry which is preliminary data.</text>
</comment>
<sequence>IHKLQRQADAKKQDIDRSLAICKEYQQNIKTSSQLQTEILKGAKAGESVYSLLLKACKAISLMTSNSVFYSQIEGDIRAIYGQGLLDPLPLQIELQETQERLTRLREAEQRELDGDSKDRIKRAIKAHEAKIADLESLIKRERITA</sequence>
<accession>J9GIS6</accession>
<keyword evidence="1" id="KW-0175">Coiled coil</keyword>
<evidence type="ECO:0000313" key="2">
    <source>
        <dbReference type="EMBL" id="EJX01888.1"/>
    </source>
</evidence>
<proteinExistence type="predicted"/>
<feature type="coiled-coil region" evidence="1">
    <location>
        <begin position="118"/>
        <end position="145"/>
    </location>
</feature>
<name>J9GIS6_9ZZZZ</name>
<dbReference type="EMBL" id="AMCI01002772">
    <property type="protein sequence ID" value="EJX01888.1"/>
    <property type="molecule type" value="Genomic_DNA"/>
</dbReference>
<dbReference type="AlphaFoldDB" id="J9GIS6"/>
<organism evidence="2">
    <name type="scientific">gut metagenome</name>
    <dbReference type="NCBI Taxonomy" id="749906"/>
    <lineage>
        <taxon>unclassified sequences</taxon>
        <taxon>metagenomes</taxon>
        <taxon>organismal metagenomes</taxon>
    </lineage>
</organism>
<gene>
    <name evidence="2" type="ORF">EVA_10004</name>
</gene>
<reference evidence="2" key="1">
    <citation type="journal article" date="2012" name="PLoS ONE">
        <title>Gene sets for utilization of primary and secondary nutrition supplies in the distal gut of endangered iberian lynx.</title>
        <authorList>
            <person name="Alcaide M."/>
            <person name="Messina E."/>
            <person name="Richter M."/>
            <person name="Bargiela R."/>
            <person name="Peplies J."/>
            <person name="Huws S.A."/>
            <person name="Newbold C.J."/>
            <person name="Golyshin P.N."/>
            <person name="Simon M.A."/>
            <person name="Lopez G."/>
            <person name="Yakimov M.M."/>
            <person name="Ferrer M."/>
        </authorList>
    </citation>
    <scope>NUCLEOTIDE SEQUENCE</scope>
</reference>
<feature type="non-terminal residue" evidence="2">
    <location>
        <position position="1"/>
    </location>
</feature>
<evidence type="ECO:0000256" key="1">
    <source>
        <dbReference type="SAM" id="Coils"/>
    </source>
</evidence>